<dbReference type="Gene3D" id="1.10.8.290">
    <property type="entry name" value="uncharacterized protein sp1917 domain"/>
    <property type="match status" value="1"/>
</dbReference>
<gene>
    <name evidence="1" type="ORF">DSL99_674</name>
</gene>
<name>A0A4Q0PQU0_9FLAO</name>
<comment type="caution">
    <text evidence="1">The sequence shown here is derived from an EMBL/GenBank/DDBJ whole genome shotgun (WGS) entry which is preliminary data.</text>
</comment>
<dbReference type="STRING" id="1122159.SAMN02745246_00732"/>
<dbReference type="AlphaFoldDB" id="A0A4Q0PQU0"/>
<dbReference type="EMBL" id="QOVL01000002">
    <property type="protein sequence ID" value="RXG32894.1"/>
    <property type="molecule type" value="Genomic_DNA"/>
</dbReference>
<dbReference type="InterPro" id="IPR023204">
    <property type="entry name" value="SP1917_dom_sf"/>
</dbReference>
<dbReference type="Proteomes" id="UP000290608">
    <property type="component" value="Unassembled WGS sequence"/>
</dbReference>
<evidence type="ECO:0000313" key="1">
    <source>
        <dbReference type="EMBL" id="RXG32894.1"/>
    </source>
</evidence>
<accession>A0A4Q0PQU0</accession>
<sequence length="60" mass="7017">MLTGFDETTLQTLIEQQVSFEKFFSKATLNPNAQLIKGVIYGYRVEELENAWTQKVRYLD</sequence>
<dbReference type="InterPro" id="IPR014580">
    <property type="entry name" value="UCP033199"/>
</dbReference>
<protein>
    <submittedName>
        <fullName evidence="1">Uncharacterized protein</fullName>
    </submittedName>
</protein>
<organism evidence="1 2">
    <name type="scientific">Leeuwenhoekiella marinoflava</name>
    <dbReference type="NCBI Taxonomy" id="988"/>
    <lineage>
        <taxon>Bacteria</taxon>
        <taxon>Pseudomonadati</taxon>
        <taxon>Bacteroidota</taxon>
        <taxon>Flavobacteriia</taxon>
        <taxon>Flavobacteriales</taxon>
        <taxon>Flavobacteriaceae</taxon>
        <taxon>Leeuwenhoekiella</taxon>
    </lineage>
</organism>
<reference evidence="1 2" key="1">
    <citation type="submission" date="2018-07" db="EMBL/GenBank/DDBJ databases">
        <title>Leeuwenhoekiella genomics.</title>
        <authorList>
            <person name="Tahon G."/>
            <person name="Willems A."/>
        </authorList>
    </citation>
    <scope>NUCLEOTIDE SEQUENCE [LARGE SCALE GENOMIC DNA]</scope>
    <source>
        <strain evidence="1 2">LMG 1345</strain>
    </source>
</reference>
<dbReference type="Pfam" id="PF09966">
    <property type="entry name" value="DUF2200"/>
    <property type="match status" value="1"/>
</dbReference>
<evidence type="ECO:0000313" key="2">
    <source>
        <dbReference type="Proteomes" id="UP000290608"/>
    </source>
</evidence>
<proteinExistence type="predicted"/>